<evidence type="ECO:0000256" key="2">
    <source>
        <dbReference type="ARBA" id="ARBA00022801"/>
    </source>
</evidence>
<dbReference type="PANTHER" id="PTHR31953">
    <property type="entry name" value="BETA-FRUCTOFURANOSIDASE, INSOLUBLE ISOENZYME CWINV1-RELATED"/>
    <property type="match status" value="1"/>
</dbReference>
<feature type="domain" description="Glycosyl hydrolase family 32 C-terminal" evidence="8">
    <location>
        <begin position="418"/>
        <end position="613"/>
    </location>
</feature>
<dbReference type="FunFam" id="2.60.120.560:FF:000002">
    <property type="entry name" value="Beta-fructofuranosidase, insoluble isoenzyme CWINV1"/>
    <property type="match status" value="1"/>
</dbReference>
<feature type="chain" id="PRO_5041688725" description="Beta-fructofuranosidase" evidence="6">
    <location>
        <begin position="32"/>
        <end position="620"/>
    </location>
</feature>
<reference evidence="9" key="1">
    <citation type="submission" date="2022-12" db="EMBL/GenBank/DDBJ databases">
        <title>Draft genome assemblies for two species of Escallonia (Escalloniales).</title>
        <authorList>
            <person name="Chanderbali A."/>
            <person name="Dervinis C."/>
            <person name="Anghel I."/>
            <person name="Soltis D."/>
            <person name="Soltis P."/>
            <person name="Zapata F."/>
        </authorList>
    </citation>
    <scope>NUCLEOTIDE SEQUENCE</scope>
    <source>
        <strain evidence="9">UCBG64.0493</strain>
        <tissue evidence="9">Leaf</tissue>
    </source>
</reference>
<sequence>MEFFNNQLRWALPVFLASLCLLLLNSNGVQASHNVYMHFQSLSAVNVKQVHRTGFHFQPKKHWINGSFFQISISLRLLLLPFYNAHVYSFYIFDLAILLNLSPHFMLTGPMYFKGVYHLFYQYNPKGAVWGNIVWAHSVSTDLINWIPLEPAIYPSKPFDQYGCWSGSATILPGNKPIILYTGIVDPKPAQTQVQNYAVPANYSDPYLREWIKPDNNPLVAANNGENSTAFRDPTTAWWVNGHWRILVGSRRKNRGMAYLYRSRDFMKWTKAKHPLHSSAKTGMWECPDFFPVSKQGATGLDTSVVGENVKHVLKVSLDVTRFEYYTLGTYFPKIDRYVPDNTSVDGWAGLRYDYGNFYASKTFFDAGKNRRILWGWANESDTPDEDVQKGWAGIQLIPRSLWLDSSGKQLLQWPIEELETLRGEKVQMNNVKLNKGDYTEVKGIPAAQTDVEVTFSFPSLDKAEPFDPSWETIDAQKLCSLKGSTVQGGVGPFGLLTLASEKLEEYTPVFFRIFKAQDKHRVLMCSDATTSSLKDGLYKPSYAGYVDVDLANKKLSLRSLIDHSVVESFGAGGKTVISSRVYPTLAVFDDAHLYAFNNGTETVTVETLDAWSMKKPLMN</sequence>
<dbReference type="Pfam" id="PF00251">
    <property type="entry name" value="Glyco_hydro_32N"/>
    <property type="match status" value="1"/>
</dbReference>
<gene>
    <name evidence="9" type="ORF">RJ639_002111</name>
</gene>
<keyword evidence="3" id="KW-0865">Zymogen</keyword>
<evidence type="ECO:0000259" key="8">
    <source>
        <dbReference type="Pfam" id="PF08244"/>
    </source>
</evidence>
<dbReference type="SUPFAM" id="SSF49899">
    <property type="entry name" value="Concanavalin A-like lectins/glucanases"/>
    <property type="match status" value="1"/>
</dbReference>
<dbReference type="FunFam" id="2.115.10.20:FF:000001">
    <property type="entry name" value="Beta-fructofuranosidase, insoluble isoenzyme CWINV1"/>
    <property type="match status" value="1"/>
</dbReference>
<protein>
    <recommendedName>
        <fullName evidence="11">Beta-fructofuranosidase</fullName>
    </recommendedName>
</protein>
<dbReference type="CDD" id="cd18624">
    <property type="entry name" value="GH32_Fruct1-like"/>
    <property type="match status" value="1"/>
</dbReference>
<dbReference type="InterPro" id="IPR013148">
    <property type="entry name" value="Glyco_hydro_32_N"/>
</dbReference>
<dbReference type="InterPro" id="IPR050551">
    <property type="entry name" value="Fructan_Metab_Enzymes"/>
</dbReference>
<dbReference type="SMART" id="SM00640">
    <property type="entry name" value="Glyco_32"/>
    <property type="match status" value="1"/>
</dbReference>
<dbReference type="AlphaFoldDB" id="A0AA89BNU2"/>
<comment type="similarity">
    <text evidence="1 5">Belongs to the glycosyl hydrolase 32 family.</text>
</comment>
<evidence type="ECO:0000256" key="1">
    <source>
        <dbReference type="ARBA" id="ARBA00009902"/>
    </source>
</evidence>
<feature type="domain" description="Glycosyl hydrolase family 32 N-terminal" evidence="7">
    <location>
        <begin position="109"/>
        <end position="415"/>
    </location>
</feature>
<evidence type="ECO:0000256" key="6">
    <source>
        <dbReference type="SAM" id="SignalP"/>
    </source>
</evidence>
<evidence type="ECO:0000256" key="4">
    <source>
        <dbReference type="ARBA" id="ARBA00023295"/>
    </source>
</evidence>
<dbReference type="Gene3D" id="2.115.10.20">
    <property type="entry name" value="Glycosyl hydrolase domain, family 43"/>
    <property type="match status" value="1"/>
</dbReference>
<dbReference type="InterPro" id="IPR013320">
    <property type="entry name" value="ConA-like_dom_sf"/>
</dbReference>
<dbReference type="EMBL" id="JAVXUP010000005">
    <property type="protein sequence ID" value="KAK3043532.1"/>
    <property type="molecule type" value="Genomic_DNA"/>
</dbReference>
<dbReference type="InterPro" id="IPR023296">
    <property type="entry name" value="Glyco_hydro_beta-prop_sf"/>
</dbReference>
<dbReference type="Pfam" id="PF08244">
    <property type="entry name" value="Glyco_hydro_32C"/>
    <property type="match status" value="1"/>
</dbReference>
<evidence type="ECO:0000313" key="10">
    <source>
        <dbReference type="Proteomes" id="UP001188597"/>
    </source>
</evidence>
<keyword evidence="4 5" id="KW-0326">Glycosidase</keyword>
<organism evidence="9 10">
    <name type="scientific">Escallonia herrerae</name>
    <dbReference type="NCBI Taxonomy" id="1293975"/>
    <lineage>
        <taxon>Eukaryota</taxon>
        <taxon>Viridiplantae</taxon>
        <taxon>Streptophyta</taxon>
        <taxon>Embryophyta</taxon>
        <taxon>Tracheophyta</taxon>
        <taxon>Spermatophyta</taxon>
        <taxon>Magnoliopsida</taxon>
        <taxon>eudicotyledons</taxon>
        <taxon>Gunneridae</taxon>
        <taxon>Pentapetalae</taxon>
        <taxon>asterids</taxon>
        <taxon>campanulids</taxon>
        <taxon>Escalloniales</taxon>
        <taxon>Escalloniaceae</taxon>
        <taxon>Escallonia</taxon>
    </lineage>
</organism>
<dbReference type="GO" id="GO:0005975">
    <property type="term" value="P:carbohydrate metabolic process"/>
    <property type="evidence" value="ECO:0007669"/>
    <property type="project" value="InterPro"/>
</dbReference>
<evidence type="ECO:0008006" key="11">
    <source>
        <dbReference type="Google" id="ProtNLM"/>
    </source>
</evidence>
<dbReference type="Gene3D" id="2.60.120.560">
    <property type="entry name" value="Exo-inulinase, domain 1"/>
    <property type="match status" value="1"/>
</dbReference>
<dbReference type="Proteomes" id="UP001188597">
    <property type="component" value="Unassembled WGS sequence"/>
</dbReference>
<evidence type="ECO:0000256" key="5">
    <source>
        <dbReference type="RuleBase" id="RU362110"/>
    </source>
</evidence>
<dbReference type="SUPFAM" id="SSF75005">
    <property type="entry name" value="Arabinanase/levansucrase/invertase"/>
    <property type="match status" value="1"/>
</dbReference>
<dbReference type="GO" id="GO:0004553">
    <property type="term" value="F:hydrolase activity, hydrolyzing O-glycosyl compounds"/>
    <property type="evidence" value="ECO:0007669"/>
    <property type="project" value="InterPro"/>
</dbReference>
<comment type="caution">
    <text evidence="9">The sequence shown here is derived from an EMBL/GenBank/DDBJ whole genome shotgun (WGS) entry which is preliminary data.</text>
</comment>
<evidence type="ECO:0000259" key="7">
    <source>
        <dbReference type="Pfam" id="PF00251"/>
    </source>
</evidence>
<dbReference type="InterPro" id="IPR013189">
    <property type="entry name" value="Glyco_hydro_32_C"/>
</dbReference>
<evidence type="ECO:0000256" key="3">
    <source>
        <dbReference type="ARBA" id="ARBA00023145"/>
    </source>
</evidence>
<dbReference type="InterPro" id="IPR001362">
    <property type="entry name" value="Glyco_hydro_32"/>
</dbReference>
<evidence type="ECO:0000313" key="9">
    <source>
        <dbReference type="EMBL" id="KAK3043532.1"/>
    </source>
</evidence>
<keyword evidence="10" id="KW-1185">Reference proteome</keyword>
<keyword evidence="2 5" id="KW-0378">Hydrolase</keyword>
<accession>A0AA89BNU2</accession>
<name>A0AA89BNU2_9ASTE</name>
<proteinExistence type="inferred from homology"/>
<feature type="signal peptide" evidence="6">
    <location>
        <begin position="1"/>
        <end position="31"/>
    </location>
</feature>
<keyword evidence="6" id="KW-0732">Signal</keyword>